<evidence type="ECO:0000313" key="1">
    <source>
        <dbReference type="EnsemblProtists" id="EOD23197"/>
    </source>
</evidence>
<dbReference type="Gene3D" id="1.25.40.20">
    <property type="entry name" value="Ankyrin repeat-containing domain"/>
    <property type="match status" value="1"/>
</dbReference>
<dbReference type="SUPFAM" id="SSF48403">
    <property type="entry name" value="Ankyrin repeat"/>
    <property type="match status" value="1"/>
</dbReference>
<keyword evidence="2" id="KW-1185">Reference proteome</keyword>
<evidence type="ECO:0000313" key="2">
    <source>
        <dbReference type="Proteomes" id="UP000013827"/>
    </source>
</evidence>
<proteinExistence type="predicted"/>
<accession>A0A0D3JI62</accession>
<dbReference type="AlphaFoldDB" id="A0A0D3JI62"/>
<organism evidence="1 2">
    <name type="scientific">Emiliania huxleyi (strain CCMP1516)</name>
    <dbReference type="NCBI Taxonomy" id="280463"/>
    <lineage>
        <taxon>Eukaryota</taxon>
        <taxon>Haptista</taxon>
        <taxon>Haptophyta</taxon>
        <taxon>Prymnesiophyceae</taxon>
        <taxon>Isochrysidales</taxon>
        <taxon>Noelaerhabdaceae</taxon>
        <taxon>Emiliania</taxon>
    </lineage>
</organism>
<dbReference type="KEGG" id="ehx:EMIHUDRAFT_195842"/>
<dbReference type="RefSeq" id="XP_005775626.1">
    <property type="nucleotide sequence ID" value="XM_005775569.1"/>
</dbReference>
<sequence>MEDAILAEAATAASLLCTILSIAVTWRWCLRMTAVGGTDAPAEDIHLAAVDGVDAVHLAVDPPLPIHLAAVDGPDAPAEVHLVDPPLPLPVPVEPTTQQVEPITARPDWLRWSTGRLVAWVAAHRGIDSDWRHMHDAAKAGRVEVVSQLCHGLRISVLLKNKRGRNILHAAISHKRNVFVCWLAGGHASQAFPKPPAYECVMALFTEPDAAGQKPFLAAATRQDATIVHAMTHVLGQEFRRLGPPSTDRAEFLEVMAFFEAGSSMHISLLGQLRAYDVSLAHSGCYTGYTPDAIVSTFESSAWWPPNLELQPWRSDEARHLYCYLQMAVSRRQPSLVAWFLDVLRVSPSPPSGMLWQGWHLGDYALVRRVADEDELKRTEPERDARAVEWTPI</sequence>
<dbReference type="EnsemblProtists" id="EOD23197">
    <property type="protein sequence ID" value="EOD23197"/>
    <property type="gene ID" value="EMIHUDRAFT_195842"/>
</dbReference>
<name>A0A0D3JI62_EMIH1</name>
<reference evidence="1" key="2">
    <citation type="submission" date="2024-10" db="UniProtKB">
        <authorList>
            <consortium name="EnsemblProtists"/>
        </authorList>
    </citation>
    <scope>IDENTIFICATION</scope>
</reference>
<dbReference type="InterPro" id="IPR036770">
    <property type="entry name" value="Ankyrin_rpt-contain_sf"/>
</dbReference>
<dbReference type="PaxDb" id="2903-EOD23197"/>
<reference evidence="2" key="1">
    <citation type="journal article" date="2013" name="Nature">
        <title>Pan genome of the phytoplankton Emiliania underpins its global distribution.</title>
        <authorList>
            <person name="Read B.A."/>
            <person name="Kegel J."/>
            <person name="Klute M.J."/>
            <person name="Kuo A."/>
            <person name="Lefebvre S.C."/>
            <person name="Maumus F."/>
            <person name="Mayer C."/>
            <person name="Miller J."/>
            <person name="Monier A."/>
            <person name="Salamov A."/>
            <person name="Young J."/>
            <person name="Aguilar M."/>
            <person name="Claverie J.M."/>
            <person name="Frickenhaus S."/>
            <person name="Gonzalez K."/>
            <person name="Herman E.K."/>
            <person name="Lin Y.C."/>
            <person name="Napier J."/>
            <person name="Ogata H."/>
            <person name="Sarno A.F."/>
            <person name="Shmutz J."/>
            <person name="Schroeder D."/>
            <person name="de Vargas C."/>
            <person name="Verret F."/>
            <person name="von Dassow P."/>
            <person name="Valentin K."/>
            <person name="Van de Peer Y."/>
            <person name="Wheeler G."/>
            <person name="Dacks J.B."/>
            <person name="Delwiche C.F."/>
            <person name="Dyhrman S.T."/>
            <person name="Glockner G."/>
            <person name="John U."/>
            <person name="Richards T."/>
            <person name="Worden A.Z."/>
            <person name="Zhang X."/>
            <person name="Grigoriev I.V."/>
            <person name="Allen A.E."/>
            <person name="Bidle K."/>
            <person name="Borodovsky M."/>
            <person name="Bowler C."/>
            <person name="Brownlee C."/>
            <person name="Cock J.M."/>
            <person name="Elias M."/>
            <person name="Gladyshev V.N."/>
            <person name="Groth M."/>
            <person name="Guda C."/>
            <person name="Hadaegh A."/>
            <person name="Iglesias-Rodriguez M.D."/>
            <person name="Jenkins J."/>
            <person name="Jones B.M."/>
            <person name="Lawson T."/>
            <person name="Leese F."/>
            <person name="Lindquist E."/>
            <person name="Lobanov A."/>
            <person name="Lomsadze A."/>
            <person name="Malik S.B."/>
            <person name="Marsh M.E."/>
            <person name="Mackinder L."/>
            <person name="Mock T."/>
            <person name="Mueller-Roeber B."/>
            <person name="Pagarete A."/>
            <person name="Parker M."/>
            <person name="Probert I."/>
            <person name="Quesneville H."/>
            <person name="Raines C."/>
            <person name="Rensing S.A."/>
            <person name="Riano-Pachon D.M."/>
            <person name="Richier S."/>
            <person name="Rokitta S."/>
            <person name="Shiraiwa Y."/>
            <person name="Soanes D.M."/>
            <person name="van der Giezen M."/>
            <person name="Wahlund T.M."/>
            <person name="Williams B."/>
            <person name="Wilson W."/>
            <person name="Wolfe G."/>
            <person name="Wurch L.L."/>
        </authorList>
    </citation>
    <scope>NUCLEOTIDE SEQUENCE</scope>
</reference>
<protein>
    <submittedName>
        <fullName evidence="1">Uncharacterized protein</fullName>
    </submittedName>
</protein>
<dbReference type="Proteomes" id="UP000013827">
    <property type="component" value="Unassembled WGS sequence"/>
</dbReference>
<dbReference type="HOGENOM" id="CLU_702901_0_0_1"/>
<dbReference type="GeneID" id="17268744"/>